<dbReference type="AlphaFoldDB" id="A0A7G9YVE6"/>
<feature type="binding site" evidence="10">
    <location>
        <position position="365"/>
    </location>
    <ligand>
        <name>5-methoxybenzimidazolylcob(I)amide</name>
        <dbReference type="ChEBI" id="CHEBI:157765"/>
    </ligand>
</feature>
<keyword evidence="5" id="KW-0484">Methanogenesis</keyword>
<dbReference type="GO" id="GO:0015948">
    <property type="term" value="P:methanogenesis"/>
    <property type="evidence" value="ECO:0007669"/>
    <property type="project" value="UniProtKB-KW"/>
</dbReference>
<keyword evidence="2 9" id="KW-0489">Methyltransferase</keyword>
<organism evidence="13">
    <name type="scientific">Candidatus Methanophagaceae archaeon ANME-1 ERB6</name>
    <dbReference type="NCBI Taxonomy" id="2759912"/>
    <lineage>
        <taxon>Archaea</taxon>
        <taxon>Methanobacteriati</taxon>
        <taxon>Methanobacteriota</taxon>
        <taxon>Stenosarchaea group</taxon>
        <taxon>Methanomicrobia</taxon>
        <taxon>Candidatus Methanophagales</taxon>
        <taxon>Candidatus Methanophagaceae</taxon>
    </lineage>
</organism>
<evidence type="ECO:0000256" key="9">
    <source>
        <dbReference type="HAMAP-Rule" id="MF_01136"/>
    </source>
</evidence>
<feature type="binding site" evidence="10">
    <location>
        <begin position="395"/>
        <end position="398"/>
    </location>
    <ligand>
        <name>5-methoxybenzimidazolylcob(I)amide</name>
        <dbReference type="ChEBI" id="CHEBI:157765"/>
    </ligand>
</feature>
<dbReference type="SUPFAM" id="SSF51717">
    <property type="entry name" value="Dihydropteroate synthetase-like"/>
    <property type="match status" value="1"/>
</dbReference>
<keyword evidence="3 9" id="KW-0808">Transferase</keyword>
<reference evidence="13" key="1">
    <citation type="submission" date="2020-06" db="EMBL/GenBank/DDBJ databases">
        <title>Unique genomic features of the anaerobic methanotrophic archaea.</title>
        <authorList>
            <person name="Chadwick G.L."/>
            <person name="Skennerton C.T."/>
            <person name="Laso-Perez R."/>
            <person name="Leu A.O."/>
            <person name="Speth D.R."/>
            <person name="Yu H."/>
            <person name="Morgan-Lang C."/>
            <person name="Hatzenpichler R."/>
            <person name="Goudeau D."/>
            <person name="Malmstrom R."/>
            <person name="Brazelton W.J."/>
            <person name="Woyke T."/>
            <person name="Hallam S.J."/>
            <person name="Tyson G.W."/>
            <person name="Wegener G."/>
            <person name="Boetius A."/>
            <person name="Orphan V."/>
        </authorList>
    </citation>
    <scope>NUCLEOTIDE SEQUENCE</scope>
</reference>
<feature type="binding site" evidence="9 11">
    <location>
        <position position="12"/>
    </location>
    <ligand>
        <name>[4Fe-4S] cluster</name>
        <dbReference type="ChEBI" id="CHEBI:49883"/>
    </ligand>
</feature>
<evidence type="ECO:0000256" key="8">
    <source>
        <dbReference type="ARBA" id="ARBA00023285"/>
    </source>
</evidence>
<evidence type="ECO:0000256" key="2">
    <source>
        <dbReference type="ARBA" id="ARBA00022603"/>
    </source>
</evidence>
<comment type="catalytic activity">
    <reaction evidence="9">
        <text>5,6,7,8-tetrahydrosarcinapterin + methyl-Co(III)-[corrinoid Fe-S protein] = 5-methyltetrahydrosarcinapterin + Co(I)-[corrinoid Fe-S protein] + H(+)</text>
        <dbReference type="Rhea" id="RHEA:45196"/>
        <dbReference type="Rhea" id="RHEA-COMP:11110"/>
        <dbReference type="Rhea" id="RHEA-COMP:11111"/>
        <dbReference type="ChEBI" id="CHEBI:15378"/>
        <dbReference type="ChEBI" id="CHEBI:59924"/>
        <dbReference type="ChEBI" id="CHEBI:64267"/>
        <dbReference type="ChEBI" id="CHEBI:85033"/>
        <dbReference type="ChEBI" id="CHEBI:85035"/>
        <dbReference type="EC" id="2.1.1.245"/>
    </reaction>
</comment>
<evidence type="ECO:0000259" key="12">
    <source>
        <dbReference type="PROSITE" id="PS51656"/>
    </source>
</evidence>
<comment type="subunit">
    <text evidence="9">Heterodimer of delta and gamma chains. The ACDS complex is made up of alpha, epsilon, beta, gamma and delta chains with a probable stoichiometry of (alpha(2)epsilon(2))(4)-beta(8)-(gamma(1)delta(1))(8).</text>
</comment>
<dbReference type="InterPro" id="IPR016218">
    <property type="entry name" value="AcylCoA_decarb/synth_gsu"/>
</dbReference>
<dbReference type="Pfam" id="PF03599">
    <property type="entry name" value="CdhD"/>
    <property type="match status" value="1"/>
</dbReference>
<feature type="domain" description="4Fe-4S" evidence="12">
    <location>
        <begin position="1"/>
        <end position="54"/>
    </location>
</feature>
<evidence type="ECO:0000256" key="5">
    <source>
        <dbReference type="ARBA" id="ARBA00022994"/>
    </source>
</evidence>
<protein>
    <recommendedName>
        <fullName evidence="9">Acetyl-CoA decarbonylase/synthase complex subunit gamma</fullName>
        <shortName evidence="9">ACDS complex subunit gamma</shortName>
        <ecNumber evidence="9">2.1.1.245</ecNumber>
    </recommendedName>
    <alternativeName>
        <fullName evidence="9">5-methyltetrahydrosarcinapterin:corrinoid/iron-sulfur protein Co-methyltransferase</fullName>
    </alternativeName>
    <alternativeName>
        <fullName evidence="9">ACDS complex methyltransferase</fullName>
    </alternativeName>
    <alternativeName>
        <fullName evidence="9">Corrinoid/iron-sulfur component large subunit</fullName>
    </alternativeName>
</protein>
<keyword evidence="6 9" id="KW-0408">Iron</keyword>
<evidence type="ECO:0000256" key="6">
    <source>
        <dbReference type="ARBA" id="ARBA00023004"/>
    </source>
</evidence>
<dbReference type="GO" id="GO:0051539">
    <property type="term" value="F:4 iron, 4 sulfur cluster binding"/>
    <property type="evidence" value="ECO:0007669"/>
    <property type="project" value="UniProtKB-KW"/>
</dbReference>
<dbReference type="InterPro" id="IPR011005">
    <property type="entry name" value="Dihydropteroate_synth-like_sf"/>
</dbReference>
<evidence type="ECO:0000256" key="4">
    <source>
        <dbReference type="ARBA" id="ARBA00022723"/>
    </source>
</evidence>
<keyword evidence="7 9" id="KW-0411">Iron-sulfur</keyword>
<dbReference type="Gene3D" id="3.20.20.20">
    <property type="entry name" value="Dihydropteroate synthase-like"/>
    <property type="match status" value="1"/>
</dbReference>
<proteinExistence type="inferred from homology"/>
<evidence type="ECO:0000256" key="7">
    <source>
        <dbReference type="ARBA" id="ARBA00023014"/>
    </source>
</evidence>
<evidence type="ECO:0000256" key="10">
    <source>
        <dbReference type="PIRSR" id="PIRSR000376-1"/>
    </source>
</evidence>
<dbReference type="PIRSF" id="PIRSF000376">
    <property type="entry name" value="AcCoA_decarb_gamma"/>
    <property type="match status" value="1"/>
</dbReference>
<feature type="binding site" evidence="9 11">
    <location>
        <position position="37"/>
    </location>
    <ligand>
        <name>[4Fe-4S] cluster</name>
        <dbReference type="ChEBI" id="CHEBI:49883"/>
    </ligand>
</feature>
<dbReference type="EC" id="2.1.1.245" evidence="9"/>
<dbReference type="InterPro" id="IPR023427">
    <property type="entry name" value="AcylCoA_decarb/synth_gsu_arc"/>
</dbReference>
<feature type="binding site" evidence="10">
    <location>
        <position position="371"/>
    </location>
    <ligand>
        <name>5-methoxybenzimidazolylcob(I)amide</name>
        <dbReference type="ChEBI" id="CHEBI:157765"/>
    </ligand>
</feature>
<evidence type="ECO:0000313" key="13">
    <source>
        <dbReference type="EMBL" id="QNO51980.1"/>
    </source>
</evidence>
<dbReference type="EMBL" id="MT631498">
    <property type="protein sequence ID" value="QNO51980.1"/>
    <property type="molecule type" value="Genomic_DNA"/>
</dbReference>
<sequence>MEAWKYLPGTNCKECGEKTCLAFASLLLERKKKLEECPLLFEPKYAEKGKKLAELLAPEVREVEVGVGDKAIKIGGEDIMHRHELTFFNRTALAYDVWDTMKEEELRERVREITNWRKFYVGEFLNVDAIAVRSVSGEAKTFAQCVKRVAEETDLPLVLCSFDTKQVEQGLKEVSDRNPLIYAATEDNWKPFLELATRYEVPVTLFSADLDMLNSLAVTFSSAGVTNIVLDPGTYPTGKGLEETFSRFIRIRRAGIIDGNKGIAYPLMSVPMTAWMVNGNGTGTGTGAKAENTLETSYWEAILADLFILKYADIMILHSTEPHSLIPERTLVANIYTDPRRPVSVEPGLREVGTPTAGQSPLFVTTNFALTYYTVESDLASNKIDSYLMVVDGEGMGVESAVAGGQLNAETMKDALESFDVEHKVKHKTMVIPGLAARLSGETEDITGWTVLVGPRDSGRIPGWMENNWPPE</sequence>
<dbReference type="Pfam" id="PF04060">
    <property type="entry name" value="FeS"/>
    <property type="match status" value="1"/>
</dbReference>
<dbReference type="GO" id="GO:0008168">
    <property type="term" value="F:methyltransferase activity"/>
    <property type="evidence" value="ECO:0007669"/>
    <property type="project" value="UniProtKB-UniRule"/>
</dbReference>
<keyword evidence="4 9" id="KW-0479">Metal-binding</keyword>
<dbReference type="PANTHER" id="PTHR36214">
    <property type="match status" value="1"/>
</dbReference>
<dbReference type="Gene3D" id="3.40.50.11600">
    <property type="match status" value="1"/>
</dbReference>
<gene>
    <name evidence="13" type="primary">cdhE1</name>
    <name evidence="9" type="synonym">cdhE</name>
    <name evidence="13" type="ORF">NODOFMBO_00002</name>
</gene>
<dbReference type="HAMAP" id="MF_01136">
    <property type="entry name" value="CdhE"/>
    <property type="match status" value="1"/>
</dbReference>
<dbReference type="NCBIfam" id="NF003195">
    <property type="entry name" value="PRK04165.1"/>
    <property type="match status" value="1"/>
</dbReference>
<comment type="cofactor">
    <cofactor evidence="9">
        <name>corrinoid</name>
        <dbReference type="ChEBI" id="CHEBI:33913"/>
    </cofactor>
</comment>
<dbReference type="GO" id="GO:0032259">
    <property type="term" value="P:methylation"/>
    <property type="evidence" value="ECO:0007669"/>
    <property type="project" value="UniProtKB-KW"/>
</dbReference>
<feature type="binding site" evidence="9 11">
    <location>
        <position position="15"/>
    </location>
    <ligand>
        <name>[4Fe-4S] cluster</name>
        <dbReference type="ChEBI" id="CHEBI:49883"/>
    </ligand>
</feature>
<feature type="binding site" evidence="9 11">
    <location>
        <position position="20"/>
    </location>
    <ligand>
        <name>[4Fe-4S] cluster</name>
        <dbReference type="ChEBI" id="CHEBI:49883"/>
    </ligand>
</feature>
<feature type="binding site" evidence="10">
    <location>
        <position position="458"/>
    </location>
    <ligand>
        <name>5-methoxybenzimidazolylcob(I)amide</name>
        <dbReference type="ChEBI" id="CHEBI:157765"/>
    </ligand>
</feature>
<dbReference type="InterPro" id="IPR051069">
    <property type="entry name" value="ACDS_complex_subunit"/>
</dbReference>
<dbReference type="PROSITE" id="PS51656">
    <property type="entry name" value="4FE4S"/>
    <property type="match status" value="1"/>
</dbReference>
<evidence type="ECO:0000256" key="3">
    <source>
        <dbReference type="ARBA" id="ARBA00022679"/>
    </source>
</evidence>
<accession>A0A7G9YVE6</accession>
<dbReference type="PANTHER" id="PTHR36214:SF3">
    <property type="entry name" value="ACETYL-COA DECARBONYLASE_SYNTHASE COMPLEX SUBUNIT GAMMA"/>
    <property type="match status" value="1"/>
</dbReference>
<name>A0A7G9YVE6_9EURY</name>
<dbReference type="InterPro" id="IPR016041">
    <property type="entry name" value="Ac-CoA_synth_d_su_TIM-brl"/>
</dbReference>
<comment type="cofactor">
    <cofactor evidence="9">
        <name>[4Fe-4S] cluster</name>
        <dbReference type="ChEBI" id="CHEBI:49883"/>
    </cofactor>
    <text evidence="9">Binds 1 [4Fe-4S] cluster.</text>
</comment>
<dbReference type="InterPro" id="IPR007202">
    <property type="entry name" value="4Fe-4S_dom"/>
</dbReference>
<dbReference type="GO" id="GO:0005506">
    <property type="term" value="F:iron ion binding"/>
    <property type="evidence" value="ECO:0007669"/>
    <property type="project" value="UniProtKB-UniRule"/>
</dbReference>
<evidence type="ECO:0000256" key="1">
    <source>
        <dbReference type="ARBA" id="ARBA00022485"/>
    </source>
</evidence>
<dbReference type="GO" id="GO:0046356">
    <property type="term" value="P:acetyl-CoA catabolic process"/>
    <property type="evidence" value="ECO:0007669"/>
    <property type="project" value="InterPro"/>
</dbReference>
<keyword evidence="1 9" id="KW-0004">4Fe-4S</keyword>
<comment type="function">
    <text evidence="9">Part of a complex that catalyzes the reversible cleavage of acetyl-CoA, allowing autotrophic growth from CO(2).</text>
</comment>
<evidence type="ECO:0000256" key="11">
    <source>
        <dbReference type="PIRSR" id="PIRSR000376-2"/>
    </source>
</evidence>
<keyword evidence="8 9" id="KW-0170">Cobalt</keyword>